<dbReference type="AlphaFoldDB" id="A0A645AX44"/>
<protein>
    <submittedName>
        <fullName evidence="1">Uncharacterized protein</fullName>
    </submittedName>
</protein>
<accession>A0A645AX44</accession>
<sequence>MHINDARFSRVIKIPDGIQQLFPAQDAIDTLRHVKQQFEFFRRHFNQFSRYMNLIQLRENGDFAHFDFFCCVLRLFLLGSRNRFGRNSLVRPS</sequence>
<gene>
    <name evidence="1" type="ORF">SDC9_104540</name>
</gene>
<comment type="caution">
    <text evidence="1">The sequence shown here is derived from an EMBL/GenBank/DDBJ whole genome shotgun (WGS) entry which is preliminary data.</text>
</comment>
<evidence type="ECO:0000313" key="1">
    <source>
        <dbReference type="EMBL" id="MPM57717.1"/>
    </source>
</evidence>
<reference evidence="1" key="1">
    <citation type="submission" date="2019-08" db="EMBL/GenBank/DDBJ databases">
        <authorList>
            <person name="Kucharzyk K."/>
            <person name="Murdoch R.W."/>
            <person name="Higgins S."/>
            <person name="Loffler F."/>
        </authorList>
    </citation>
    <scope>NUCLEOTIDE SEQUENCE</scope>
</reference>
<name>A0A645AX44_9ZZZZ</name>
<proteinExistence type="predicted"/>
<organism evidence="1">
    <name type="scientific">bioreactor metagenome</name>
    <dbReference type="NCBI Taxonomy" id="1076179"/>
    <lineage>
        <taxon>unclassified sequences</taxon>
        <taxon>metagenomes</taxon>
        <taxon>ecological metagenomes</taxon>
    </lineage>
</organism>
<dbReference type="EMBL" id="VSSQ01016409">
    <property type="protein sequence ID" value="MPM57717.1"/>
    <property type="molecule type" value="Genomic_DNA"/>
</dbReference>